<organism evidence="1 2">
    <name type="scientific">Sphingobacterium humi</name>
    <dbReference type="NCBI Taxonomy" id="1796905"/>
    <lineage>
        <taxon>Bacteria</taxon>
        <taxon>Pseudomonadati</taxon>
        <taxon>Bacteroidota</taxon>
        <taxon>Sphingobacteriia</taxon>
        <taxon>Sphingobacteriales</taxon>
        <taxon>Sphingobacteriaceae</taxon>
        <taxon>Sphingobacterium</taxon>
    </lineage>
</organism>
<dbReference type="AlphaFoldDB" id="A0A6N8KTL7"/>
<comment type="caution">
    <text evidence="1">The sequence shown here is derived from an EMBL/GenBank/DDBJ whole genome shotgun (WGS) entry which is preliminary data.</text>
</comment>
<dbReference type="NCBIfam" id="NF033387">
    <property type="entry name" value="ANT_6_aadS"/>
    <property type="match status" value="1"/>
</dbReference>
<gene>
    <name evidence="1" type="primary">aadS</name>
    <name evidence="1" type="ORF">GQF63_02015</name>
</gene>
<dbReference type="InterPro" id="IPR043519">
    <property type="entry name" value="NT_sf"/>
</dbReference>
<accession>A0A6N8KTL7</accession>
<dbReference type="RefSeq" id="WP_160367415.1">
    <property type="nucleotide sequence ID" value="NZ_WSQA01000001.1"/>
</dbReference>
<evidence type="ECO:0000313" key="2">
    <source>
        <dbReference type="Proteomes" id="UP000435036"/>
    </source>
</evidence>
<dbReference type="EMBL" id="WSQA01000001">
    <property type="protein sequence ID" value="MVZ60790.1"/>
    <property type="molecule type" value="Genomic_DNA"/>
</dbReference>
<dbReference type="SUPFAM" id="SSF81301">
    <property type="entry name" value="Nucleotidyltransferase"/>
    <property type="match status" value="1"/>
</dbReference>
<dbReference type="InterPro" id="IPR007530">
    <property type="entry name" value="Aminoglycoside_adenylylTfrase"/>
</dbReference>
<dbReference type="Proteomes" id="UP000435036">
    <property type="component" value="Unassembled WGS sequence"/>
</dbReference>
<dbReference type="Gene3D" id="1.20.120.330">
    <property type="entry name" value="Nucleotidyltransferases domain 2"/>
    <property type="match status" value="1"/>
</dbReference>
<name>A0A6N8KTL7_9SPHI</name>
<keyword evidence="1" id="KW-0548">Nucleotidyltransferase</keyword>
<dbReference type="Pfam" id="PF04439">
    <property type="entry name" value="Adenyl_transf"/>
    <property type="match status" value="1"/>
</dbReference>
<keyword evidence="2" id="KW-1185">Reference proteome</keyword>
<dbReference type="Gene3D" id="3.30.460.10">
    <property type="entry name" value="Beta Polymerase, domain 2"/>
    <property type="match status" value="1"/>
</dbReference>
<dbReference type="SUPFAM" id="SSF81631">
    <property type="entry name" value="PAP/OAS1 substrate-binding domain"/>
    <property type="match status" value="1"/>
</dbReference>
<sequence>MTDINEQLRTTKLQAIETWAQQNPAVRALLLTSSLVNPLAPVDSFSDLDIELVFDNNEPYLESDTWLSVFGDPIAMIEEGEACFSGKHGMKMVLYRDGIKVDFKLYSAANFVKEVAAPELPEDWDIGYRILLDKDGLTSAMKPPTHQVSIIKKPSVDAFKQLLNDFWWDTTYVAKCLARDEIFYAKFMSENNLRTAYLVPLLEWYIASQHHWNITTNKHGRLFKQYLSEEEWEKLELTFSGSVLVDNWKALFAMMDIVHEIGKELAARLNYAYLDKLEEDIRGYILGVSEFKR</sequence>
<evidence type="ECO:0000313" key="1">
    <source>
        <dbReference type="EMBL" id="MVZ60790.1"/>
    </source>
</evidence>
<dbReference type="OrthoDB" id="9776406at2"/>
<protein>
    <submittedName>
        <fullName evidence="1">AadS family aminoglycoside 6-adenylyltransferase</fullName>
    </submittedName>
</protein>
<reference evidence="1 2" key="1">
    <citation type="submission" date="2019-12" db="EMBL/GenBank/DDBJ databases">
        <authorList>
            <person name="Dong K."/>
        </authorList>
    </citation>
    <scope>NUCLEOTIDE SEQUENCE [LARGE SCALE GENOMIC DNA]</scope>
    <source>
        <strain evidence="1 2">JCM 31225</strain>
    </source>
</reference>
<dbReference type="GO" id="GO:0016779">
    <property type="term" value="F:nucleotidyltransferase activity"/>
    <property type="evidence" value="ECO:0007669"/>
    <property type="project" value="UniProtKB-KW"/>
</dbReference>
<keyword evidence="1" id="KW-0808">Transferase</keyword>
<proteinExistence type="predicted"/>